<keyword evidence="3" id="KW-1185">Reference proteome</keyword>
<evidence type="ECO:0000313" key="3">
    <source>
        <dbReference type="Proteomes" id="UP000287601"/>
    </source>
</evidence>
<proteinExistence type="predicted"/>
<dbReference type="EMBL" id="CP035281">
    <property type="protein sequence ID" value="QAT42956.1"/>
    <property type="molecule type" value="Genomic_DNA"/>
</dbReference>
<sequence>MDTKYVLIIQCDIARQRCSGFACTNTFYNREDAFKEYGDDVKYISLTCGGCCGASLAVKLEHFSKRLEKKTDLTRKDVVVHLSSCMVTDNYHHDRCPHMDYIKALIKKKGYERIVEGTYISKVAQKKRETGEYHSYQEVKV</sequence>
<dbReference type="KEGG" id="amij:EQM06_06735"/>
<dbReference type="Pfam" id="PF08821">
    <property type="entry name" value="CGGC"/>
    <property type="match status" value="1"/>
</dbReference>
<dbReference type="Proteomes" id="UP000287601">
    <property type="component" value="Chromosome"/>
</dbReference>
<evidence type="ECO:0000313" key="2">
    <source>
        <dbReference type="EMBL" id="QAT42956.1"/>
    </source>
</evidence>
<name>A0A410PVQ8_9FIRM</name>
<dbReference type="OrthoDB" id="9792960at2"/>
<dbReference type="SMART" id="SM01078">
    <property type="entry name" value="CGGC"/>
    <property type="match status" value="1"/>
</dbReference>
<dbReference type="RefSeq" id="WP_128745605.1">
    <property type="nucleotide sequence ID" value="NZ_CP035281.1"/>
</dbReference>
<accession>A0A410PVQ8</accession>
<organism evidence="2 3">
    <name type="scientific">Aminipila luticellarii</name>
    <dbReference type="NCBI Taxonomy" id="2507160"/>
    <lineage>
        <taxon>Bacteria</taxon>
        <taxon>Bacillati</taxon>
        <taxon>Bacillota</taxon>
        <taxon>Clostridia</taxon>
        <taxon>Peptostreptococcales</taxon>
        <taxon>Anaerovoracaceae</taxon>
        <taxon>Aminipila</taxon>
    </lineage>
</organism>
<evidence type="ECO:0000259" key="1">
    <source>
        <dbReference type="SMART" id="SM01078"/>
    </source>
</evidence>
<gene>
    <name evidence="2" type="ORF">EQM06_06735</name>
</gene>
<reference evidence="2 3" key="1">
    <citation type="submission" date="2019-01" db="EMBL/GenBank/DDBJ databases">
        <title>Draft genomes of a novel of Aminipila strains.</title>
        <authorList>
            <person name="Ma S."/>
        </authorList>
    </citation>
    <scope>NUCLEOTIDE SEQUENCE [LARGE SCALE GENOMIC DNA]</scope>
    <source>
        <strain evidence="3">JN-39</strain>
    </source>
</reference>
<protein>
    <submittedName>
        <fullName evidence="2">CGGC domain-containing protein</fullName>
    </submittedName>
</protein>
<dbReference type="AlphaFoldDB" id="A0A410PVQ8"/>
<dbReference type="InterPro" id="IPR014925">
    <property type="entry name" value="CGGC_dom"/>
</dbReference>
<feature type="domain" description="CGGC" evidence="1">
    <location>
        <begin position="5"/>
        <end position="119"/>
    </location>
</feature>